<keyword evidence="4 14" id="KW-0479">Metal-binding</keyword>
<dbReference type="GO" id="GO:0005886">
    <property type="term" value="C:plasma membrane"/>
    <property type="evidence" value="ECO:0007669"/>
    <property type="project" value="TreeGrafter"/>
</dbReference>
<dbReference type="Pfam" id="PF13246">
    <property type="entry name" value="Cation_ATPase"/>
    <property type="match status" value="1"/>
</dbReference>
<evidence type="ECO:0000256" key="9">
    <source>
        <dbReference type="ARBA" id="ARBA00022989"/>
    </source>
</evidence>
<feature type="transmembrane region" description="Helical" evidence="15">
    <location>
        <begin position="1211"/>
        <end position="1234"/>
    </location>
</feature>
<dbReference type="GO" id="GO:0045332">
    <property type="term" value="P:phospholipid translocation"/>
    <property type="evidence" value="ECO:0007669"/>
    <property type="project" value="TreeGrafter"/>
</dbReference>
<feature type="binding site" evidence="13">
    <location>
        <position position="855"/>
    </location>
    <ligand>
        <name>ATP</name>
        <dbReference type="ChEBI" id="CHEBI:30616"/>
    </ligand>
</feature>
<dbReference type="InterPro" id="IPR006539">
    <property type="entry name" value="P-type_ATPase_IV"/>
</dbReference>
<dbReference type="SUPFAM" id="SSF81653">
    <property type="entry name" value="Calcium ATPase, transduction domain A"/>
    <property type="match status" value="1"/>
</dbReference>
<evidence type="ECO:0000313" key="18">
    <source>
        <dbReference type="EMBL" id="KAF3429319.1"/>
    </source>
</evidence>
<feature type="transmembrane region" description="Helical" evidence="15">
    <location>
        <begin position="285"/>
        <end position="306"/>
    </location>
</feature>
<dbReference type="EMBL" id="WNWW01000166">
    <property type="protein sequence ID" value="KAF3429319.1"/>
    <property type="molecule type" value="Genomic_DNA"/>
</dbReference>
<feature type="binding site" evidence="13">
    <location>
        <position position="1004"/>
    </location>
    <ligand>
        <name>ATP</name>
        <dbReference type="ChEBI" id="CHEBI:30616"/>
    </ligand>
</feature>
<keyword evidence="10 15" id="KW-0472">Membrane</keyword>
<dbReference type="PANTHER" id="PTHR24092">
    <property type="entry name" value="PROBABLE PHOSPHOLIPID-TRANSPORTING ATPASE"/>
    <property type="match status" value="1"/>
</dbReference>
<comment type="caution">
    <text evidence="18">The sequence shown here is derived from an EMBL/GenBank/DDBJ whole genome shotgun (WGS) entry which is preliminary data.</text>
</comment>
<evidence type="ECO:0000256" key="10">
    <source>
        <dbReference type="ARBA" id="ARBA00023136"/>
    </source>
</evidence>
<evidence type="ECO:0000256" key="8">
    <source>
        <dbReference type="ARBA" id="ARBA00022967"/>
    </source>
</evidence>
<dbReference type="SFLD" id="SFLDG00002">
    <property type="entry name" value="C1.7:_P-type_atpase_like"/>
    <property type="match status" value="1"/>
</dbReference>
<feature type="region of interest" description="Disordered" evidence="16">
    <location>
        <begin position="585"/>
        <end position="608"/>
    </location>
</feature>
<evidence type="ECO:0000256" key="16">
    <source>
        <dbReference type="SAM" id="MobiDB-lite"/>
    </source>
</evidence>
<feature type="binding site" evidence="13">
    <location>
        <position position="856"/>
    </location>
    <ligand>
        <name>ATP</name>
        <dbReference type="ChEBI" id="CHEBI:30616"/>
    </ligand>
</feature>
<feature type="binding site" evidence="14">
    <location>
        <position position="1000"/>
    </location>
    <ligand>
        <name>Mg(2+)</name>
        <dbReference type="ChEBI" id="CHEBI:18420"/>
    </ligand>
</feature>
<dbReference type="InterPro" id="IPR001757">
    <property type="entry name" value="P_typ_ATPase"/>
</dbReference>
<dbReference type="PROSITE" id="PS00154">
    <property type="entry name" value="ATPASE_E1_E2"/>
    <property type="match status" value="1"/>
</dbReference>
<feature type="transmembrane region" description="Helical" evidence="15">
    <location>
        <begin position="1128"/>
        <end position="1147"/>
    </location>
</feature>
<feature type="binding site" evidence="13">
    <location>
        <position position="974"/>
    </location>
    <ligand>
        <name>ATP</name>
        <dbReference type="ChEBI" id="CHEBI:30616"/>
    </ligand>
</feature>
<dbReference type="InterPro" id="IPR036412">
    <property type="entry name" value="HAD-like_sf"/>
</dbReference>
<evidence type="ECO:0000256" key="3">
    <source>
        <dbReference type="ARBA" id="ARBA00022692"/>
    </source>
</evidence>
<evidence type="ECO:0000256" key="2">
    <source>
        <dbReference type="ARBA" id="ARBA00008109"/>
    </source>
</evidence>
<dbReference type="Gene3D" id="1.20.1110.10">
    <property type="entry name" value="Calcium-transporting ATPase, transmembrane domain"/>
    <property type="match status" value="1"/>
</dbReference>
<dbReference type="GO" id="GO:0005524">
    <property type="term" value="F:ATP binding"/>
    <property type="evidence" value="ECO:0007669"/>
    <property type="project" value="UniProtKB-UniRule"/>
</dbReference>
<dbReference type="NCBIfam" id="TIGR01652">
    <property type="entry name" value="ATPase-Plipid"/>
    <property type="match status" value="1"/>
</dbReference>
<comment type="subcellular location">
    <subcellularLocation>
        <location evidence="1 15">Membrane</location>
        <topology evidence="1 15">Multi-pass membrane protein</topology>
    </subcellularLocation>
</comment>
<dbReference type="SUPFAM" id="SSF81665">
    <property type="entry name" value="Calcium ATPase, transmembrane domain M"/>
    <property type="match status" value="1"/>
</dbReference>
<proteinExistence type="inferred from homology"/>
<feature type="binding site" evidence="13">
    <location>
        <position position="399"/>
    </location>
    <ligand>
        <name>ATP</name>
        <dbReference type="ChEBI" id="CHEBI:30616"/>
    </ligand>
</feature>
<dbReference type="GO" id="GO:0140326">
    <property type="term" value="F:ATPase-coupled intramembrane lipid transporter activity"/>
    <property type="evidence" value="ECO:0007669"/>
    <property type="project" value="UniProtKB-EC"/>
</dbReference>
<dbReference type="GO" id="GO:0000287">
    <property type="term" value="F:magnesium ion binding"/>
    <property type="evidence" value="ECO:0007669"/>
    <property type="project" value="UniProtKB-UniRule"/>
</dbReference>
<dbReference type="InterPro" id="IPR008250">
    <property type="entry name" value="ATPase_P-typ_transduc_dom_A_sf"/>
</dbReference>
<feature type="binding site" evidence="13">
    <location>
        <position position="724"/>
    </location>
    <ligand>
        <name>ATP</name>
        <dbReference type="ChEBI" id="CHEBI:30616"/>
    </ligand>
</feature>
<dbReference type="PANTHER" id="PTHR24092:SF218">
    <property type="entry name" value="PHOSPHOLIPID-TRANSPORTING ATPASE"/>
    <property type="match status" value="1"/>
</dbReference>
<accession>A0A833RIE4</accession>
<feature type="binding site" evidence="14">
    <location>
        <position position="1004"/>
    </location>
    <ligand>
        <name>Mg(2+)</name>
        <dbReference type="ChEBI" id="CHEBI:18420"/>
    </ligand>
</feature>
<reference evidence="18" key="1">
    <citation type="submission" date="2019-11" db="EMBL/GenBank/DDBJ databases">
        <title>The nuclear and mitochondrial genomes of Frieseomelitta varia - a highly eusocial stingless bee (Meliponini) with a permanently sterile worker caste.</title>
        <authorList>
            <person name="Freitas F.C.P."/>
            <person name="Lourenco A.P."/>
            <person name="Nunes F.M.F."/>
            <person name="Paschoal A.R."/>
            <person name="Abreu F.C.P."/>
            <person name="Barbin F.O."/>
            <person name="Bataglia L."/>
            <person name="Cardoso-Junior C.A.M."/>
            <person name="Cervoni M.S."/>
            <person name="Silva S.R."/>
            <person name="Dalarmi F."/>
            <person name="Del Lama M.A."/>
            <person name="Depintor T.S."/>
            <person name="Ferreira K.M."/>
            <person name="Goria P.S."/>
            <person name="Jaskot M.C."/>
            <person name="Lago D.C."/>
            <person name="Luna-Lucena D."/>
            <person name="Moda L.M."/>
            <person name="Nascimento L."/>
            <person name="Pedrino M."/>
            <person name="Rabico F.O."/>
            <person name="Sanches F.C."/>
            <person name="Santos D.E."/>
            <person name="Santos C.G."/>
            <person name="Vieira J."/>
            <person name="Lopes T.F."/>
            <person name="Barchuk A.R."/>
            <person name="Hartfelder K."/>
            <person name="Simoes Z.L.P."/>
            <person name="Bitondi M.M.G."/>
            <person name="Pinheiro D.G."/>
        </authorList>
    </citation>
    <scope>NUCLEOTIDE SEQUENCE</scope>
    <source>
        <strain evidence="18">USP_RPSP 00005682</strain>
        <tissue evidence="18">Whole individual</tissue>
    </source>
</reference>
<protein>
    <recommendedName>
        <fullName evidence="15">Phospholipid-transporting ATPase</fullName>
        <ecNumber evidence="15">7.6.2.1</ecNumber>
    </recommendedName>
</protein>
<dbReference type="Gene3D" id="3.40.1110.10">
    <property type="entry name" value="Calcium-transporting ATPase, cytoplasmic domain N"/>
    <property type="match status" value="2"/>
</dbReference>
<dbReference type="Proteomes" id="UP000655588">
    <property type="component" value="Unassembled WGS sequence"/>
</dbReference>
<feature type="transmembrane region" description="Helical" evidence="15">
    <location>
        <begin position="1097"/>
        <end position="1116"/>
    </location>
</feature>
<evidence type="ECO:0000256" key="6">
    <source>
        <dbReference type="ARBA" id="ARBA00022840"/>
    </source>
</evidence>
<dbReference type="InterPro" id="IPR044492">
    <property type="entry name" value="P_typ_ATPase_HD_dom"/>
</dbReference>
<comment type="cofactor">
    <cofactor evidence="14">
        <name>Mg(2+)</name>
        <dbReference type="ChEBI" id="CHEBI:18420"/>
    </cofactor>
</comment>
<dbReference type="SUPFAM" id="SSF56784">
    <property type="entry name" value="HAD-like"/>
    <property type="match status" value="1"/>
</dbReference>
<keyword evidence="5 13" id="KW-0547">Nucleotide-binding</keyword>
<dbReference type="InterPro" id="IPR018303">
    <property type="entry name" value="ATPase_P-typ_P_site"/>
</dbReference>
<feature type="binding site" evidence="13">
    <location>
        <position position="400"/>
    </location>
    <ligand>
        <name>ATP</name>
        <dbReference type="ChEBI" id="CHEBI:30616"/>
    </ligand>
</feature>
<dbReference type="PRINTS" id="PR00119">
    <property type="entry name" value="CATATPASE"/>
</dbReference>
<feature type="binding site" evidence="13">
    <location>
        <position position="760"/>
    </location>
    <ligand>
        <name>ATP</name>
        <dbReference type="ChEBI" id="CHEBI:30616"/>
    </ligand>
</feature>
<dbReference type="FunFam" id="2.70.150.10:FF:000054">
    <property type="entry name" value="Phospholipid-transporting ATPase"/>
    <property type="match status" value="1"/>
</dbReference>
<keyword evidence="3 15" id="KW-0812">Transmembrane</keyword>
<dbReference type="EC" id="7.6.2.1" evidence="15"/>
<dbReference type="Gene3D" id="3.40.50.1000">
    <property type="entry name" value="HAD superfamily/HAD-like"/>
    <property type="match status" value="2"/>
</dbReference>
<comment type="similarity">
    <text evidence="2 15">Belongs to the cation transport ATPase (P-type) (TC 3.A.3) family. Type IV subfamily.</text>
</comment>
<dbReference type="FunFam" id="3.40.50.1000:FF:000130">
    <property type="entry name" value="Phospholipid-transporting ATPase"/>
    <property type="match status" value="1"/>
</dbReference>
<evidence type="ECO:0000256" key="13">
    <source>
        <dbReference type="PIRSR" id="PIRSR606539-2"/>
    </source>
</evidence>
<evidence type="ECO:0000259" key="17">
    <source>
        <dbReference type="Pfam" id="PF16212"/>
    </source>
</evidence>
<feature type="transmembrane region" description="Helical" evidence="15">
    <location>
        <begin position="331"/>
        <end position="352"/>
    </location>
</feature>
<feature type="transmembrane region" description="Helical" evidence="15">
    <location>
        <begin position="1254"/>
        <end position="1275"/>
    </location>
</feature>
<keyword evidence="6 13" id="KW-0067">ATP-binding</keyword>
<dbReference type="FunFam" id="3.40.50.1000:FF:000001">
    <property type="entry name" value="Phospholipid-transporting ATPase IC"/>
    <property type="match status" value="1"/>
</dbReference>
<feature type="binding site" evidence="14">
    <location>
        <position position="398"/>
    </location>
    <ligand>
        <name>Mg(2+)</name>
        <dbReference type="ChEBI" id="CHEBI:18420"/>
    </ligand>
</feature>
<evidence type="ECO:0000256" key="15">
    <source>
        <dbReference type="RuleBase" id="RU362033"/>
    </source>
</evidence>
<evidence type="ECO:0000256" key="5">
    <source>
        <dbReference type="ARBA" id="ARBA00022741"/>
    </source>
</evidence>
<feature type="active site" description="4-aspartylphosphate intermediate" evidence="12">
    <location>
        <position position="398"/>
    </location>
</feature>
<dbReference type="Pfam" id="PF16212">
    <property type="entry name" value="PhoLip_ATPase_C"/>
    <property type="match status" value="1"/>
</dbReference>
<feature type="binding site" evidence="13">
    <location>
        <position position="1003"/>
    </location>
    <ligand>
        <name>ATP</name>
        <dbReference type="ChEBI" id="CHEBI:30616"/>
    </ligand>
</feature>
<evidence type="ECO:0000256" key="14">
    <source>
        <dbReference type="PIRSR" id="PIRSR606539-3"/>
    </source>
</evidence>
<organism evidence="18 19">
    <name type="scientific">Frieseomelitta varia</name>
    <dbReference type="NCBI Taxonomy" id="561572"/>
    <lineage>
        <taxon>Eukaryota</taxon>
        <taxon>Metazoa</taxon>
        <taxon>Ecdysozoa</taxon>
        <taxon>Arthropoda</taxon>
        <taxon>Hexapoda</taxon>
        <taxon>Insecta</taxon>
        <taxon>Pterygota</taxon>
        <taxon>Neoptera</taxon>
        <taxon>Endopterygota</taxon>
        <taxon>Hymenoptera</taxon>
        <taxon>Apocrita</taxon>
        <taxon>Aculeata</taxon>
        <taxon>Apoidea</taxon>
        <taxon>Anthophila</taxon>
        <taxon>Apidae</taxon>
        <taxon>Frieseomelitta</taxon>
    </lineage>
</organism>
<feature type="binding site" evidence="13">
    <location>
        <position position="700"/>
    </location>
    <ligand>
        <name>ATP</name>
        <dbReference type="ChEBI" id="CHEBI:30616"/>
    </ligand>
</feature>
<feature type="transmembrane region" description="Helical" evidence="15">
    <location>
        <begin position="1062"/>
        <end position="1085"/>
    </location>
</feature>
<dbReference type="InterPro" id="IPR032630">
    <property type="entry name" value="P_typ_ATPase_c"/>
</dbReference>
<feature type="domain" description="P-type ATPase C-terminal" evidence="17">
    <location>
        <begin position="1026"/>
        <end position="1284"/>
    </location>
</feature>
<feature type="binding site" evidence="13">
    <location>
        <position position="626"/>
    </location>
    <ligand>
        <name>ATP</name>
        <dbReference type="ChEBI" id="CHEBI:30616"/>
    </ligand>
</feature>
<evidence type="ECO:0000256" key="1">
    <source>
        <dbReference type="ARBA" id="ARBA00004141"/>
    </source>
</evidence>
<dbReference type="Gene3D" id="2.70.150.10">
    <property type="entry name" value="Calcium-transporting ATPase, cytoplasmic transduction domain A"/>
    <property type="match status" value="1"/>
</dbReference>
<dbReference type="SFLD" id="SFLDF00027">
    <property type="entry name" value="p-type_atpase"/>
    <property type="match status" value="1"/>
</dbReference>
<dbReference type="InterPro" id="IPR023299">
    <property type="entry name" value="ATPase_P-typ_cyto_dom_N"/>
</dbReference>
<feature type="transmembrane region" description="Helical" evidence="15">
    <location>
        <begin position="1183"/>
        <end position="1204"/>
    </location>
</feature>
<feature type="binding site" evidence="13">
    <location>
        <position position="980"/>
    </location>
    <ligand>
        <name>ATP</name>
        <dbReference type="ChEBI" id="CHEBI:30616"/>
    </ligand>
</feature>
<feature type="binding site" evidence="13">
    <location>
        <position position="398"/>
    </location>
    <ligand>
        <name>ATP</name>
        <dbReference type="ChEBI" id="CHEBI:30616"/>
    </ligand>
</feature>
<evidence type="ECO:0000256" key="4">
    <source>
        <dbReference type="ARBA" id="ARBA00022723"/>
    </source>
</evidence>
<evidence type="ECO:0000256" key="12">
    <source>
        <dbReference type="PIRSR" id="PIRSR606539-1"/>
    </source>
</evidence>
<comment type="catalytic activity">
    <reaction evidence="11 15">
        <text>ATP + H2O + phospholipidSide 1 = ADP + phosphate + phospholipidSide 2.</text>
        <dbReference type="EC" id="7.6.2.1"/>
    </reaction>
</comment>
<dbReference type="NCBIfam" id="TIGR01494">
    <property type="entry name" value="ATPase_P-type"/>
    <property type="match status" value="1"/>
</dbReference>
<keyword evidence="9 15" id="KW-1133">Transmembrane helix</keyword>
<dbReference type="InterPro" id="IPR023214">
    <property type="entry name" value="HAD_sf"/>
</dbReference>
<keyword evidence="19" id="KW-1185">Reference proteome</keyword>
<dbReference type="SFLD" id="SFLDS00003">
    <property type="entry name" value="Haloacid_Dehalogenase"/>
    <property type="match status" value="1"/>
</dbReference>
<name>A0A833RIE4_9HYME</name>
<dbReference type="GO" id="GO:0016887">
    <property type="term" value="F:ATP hydrolysis activity"/>
    <property type="evidence" value="ECO:0007669"/>
    <property type="project" value="InterPro"/>
</dbReference>
<gene>
    <name evidence="18" type="ORF">E2986_12689</name>
</gene>
<keyword evidence="7 14" id="KW-0460">Magnesium</keyword>
<evidence type="ECO:0000313" key="19">
    <source>
        <dbReference type="Proteomes" id="UP000655588"/>
    </source>
</evidence>
<sequence length="1340" mass="150939">MLPRWPKVSPSDVCGLLDLTARPRPVSEILRVASGLFVKLSTKKKGHVTRSKKDCVLIKKKKNMCLSENYYLSRLRKKEVNFIFVWRRIEFSAVKSVPFSVTIQVPLRRDSHRDKNKKYVSRDCSEDDRYVKVAWKDVKVGDLVHLSNNELVPADVLLLRSSDPHGVAYLDTCNLDGETNLKERQVVRGFVDLQDTFEPAKFRSVIEVDQPSTRIYRFHGAVVHPNGGRVPVSTENLLLRQCLLKNTDFVEGIVIYAGHETKAMLNNGGPRCKRSRLEKQMNSDVIWCMVILVVLCTIGAVSYRFWISQFSDQTFVPFISILQDPNYESMLTFWTFVIILQVMIPLSLYVTIEVAKVGQVYHIGHDIALYDAETGRSAECRALNITEELGQVQYIFSDKTGTLTENKMLFRRCAVGGQDYSHGGDGENLIPSSRLKEDLLIGTFRHHLQEFLIVLAICNTVVVNSQPHYDTMNSSGVIEKPQINGEESGRYTRMIDSRSLTPSPIIPLSVLSHPTNSLDENVSSISSMVEIESVLHNSTNNKLSNKLPRSLHILFSVVSFVINCRPKFLNVTSISSLGMGLLGRKLSPNGEHKRRSPLSPVTDESGKSRDELLPTAAIYEAESPDELALVNAARAYNVKLVKRTARSAIISLPDKSVLTFEILHVSLSLRGQISLSLVSESVIRVVLKTCQRFKLQVLPFDSNRKCMSILVRHPITNELVLYSKGADTTILSSLTPQDENSVTTIKVRQYLQSYARQGLRTLMMAKKSLTTQEYENWRQMHSEAELAMENREVRIKDSYASLECHLTLLGVTGIEDKLQAGVPETMDTLMAAGIVVWVLTVKNLWLIKCGVKLKGDKPETAVNIAYSARLFSPAMQLLWLQARSKSVAEALIHGYLESARKDSTTQGMDNIREITMFNRDVAENDAHRADSPWPRQRALVVDGKTLTVILDPRSGLTRLFLELTKTCSSVLACRATPLQKAYIVRIVKEQLGMRTLAIGDGANDVSMIQTADVGVGISGQEGTQAVMAADFAISRFSMLSRLLLLHGHWCYDRLSRMILNDLLFWQLYCGFTGTVMVDQIYLMLYNLVFTSMPPLMLGIYDQVASPGVLLSMPHVYKRGRLGLVYQSYTFWIIIADALYQSIVIFYVNEGVSIVSKYLDIIQINTVTLLERNYFVYYDSDIDIWEFGTTILTCSIVIVLTNIAIEIRSWTLIHLFAVLGSLGIFFGFCLIYNLVCVNCMGLLCSYWVMEMAVMRYTYWLTVILTCVLALMPKLFYKTVKSTINPDLVQSATFNAPLKSGSHRQRIAERSENSFIAGWSRSTQHVTIRTETKHDTLTTIVA</sequence>
<keyword evidence="8 15" id="KW-1278">Translocase</keyword>
<feature type="binding site" evidence="14">
    <location>
        <position position="400"/>
    </location>
    <ligand>
        <name>Mg(2+)</name>
        <dbReference type="ChEBI" id="CHEBI:18420"/>
    </ligand>
</feature>
<feature type="binding site" evidence="13">
    <location>
        <position position="840"/>
    </location>
    <ligand>
        <name>ATP</name>
        <dbReference type="ChEBI" id="CHEBI:30616"/>
    </ligand>
</feature>
<evidence type="ECO:0000256" key="11">
    <source>
        <dbReference type="ARBA" id="ARBA00034036"/>
    </source>
</evidence>
<evidence type="ECO:0000256" key="7">
    <source>
        <dbReference type="ARBA" id="ARBA00022842"/>
    </source>
</evidence>
<dbReference type="InterPro" id="IPR023298">
    <property type="entry name" value="ATPase_P-typ_TM_dom_sf"/>
</dbReference>